<organism evidence="2 3">
    <name type="scientific">Rhodotorula toruloides (strain NP11)</name>
    <name type="common">Yeast</name>
    <name type="synonym">Rhodosporidium toruloides</name>
    <dbReference type="NCBI Taxonomy" id="1130832"/>
    <lineage>
        <taxon>Eukaryota</taxon>
        <taxon>Fungi</taxon>
        <taxon>Dikarya</taxon>
        <taxon>Basidiomycota</taxon>
        <taxon>Pucciniomycotina</taxon>
        <taxon>Microbotryomycetes</taxon>
        <taxon>Sporidiobolales</taxon>
        <taxon>Sporidiobolaceae</taxon>
        <taxon>Rhodotorula</taxon>
    </lineage>
</organism>
<dbReference type="eggNOG" id="ENOG502RSD7">
    <property type="taxonomic scope" value="Eukaryota"/>
</dbReference>
<evidence type="ECO:0000256" key="1">
    <source>
        <dbReference type="SAM" id="Coils"/>
    </source>
</evidence>
<keyword evidence="3" id="KW-1185">Reference proteome</keyword>
<dbReference type="InterPro" id="IPR012337">
    <property type="entry name" value="RNaseH-like_sf"/>
</dbReference>
<dbReference type="AlphaFoldDB" id="M7XD21"/>
<evidence type="ECO:0000313" key="2">
    <source>
        <dbReference type="EMBL" id="EMS18058.1"/>
    </source>
</evidence>
<dbReference type="Gene3D" id="3.30.420.10">
    <property type="entry name" value="Ribonuclease H-like superfamily/Ribonuclease H"/>
    <property type="match status" value="1"/>
</dbReference>
<gene>
    <name evidence="2" type="ORF">RHTO_07928</name>
</gene>
<feature type="non-terminal residue" evidence="2">
    <location>
        <position position="184"/>
    </location>
</feature>
<keyword evidence="1" id="KW-0175">Coiled coil</keyword>
<dbReference type="GO" id="GO:0003676">
    <property type="term" value="F:nucleic acid binding"/>
    <property type="evidence" value="ECO:0007669"/>
    <property type="project" value="InterPro"/>
</dbReference>
<dbReference type="SUPFAM" id="SSF53098">
    <property type="entry name" value="Ribonuclease H-like"/>
    <property type="match status" value="1"/>
</dbReference>
<sequence length="184" mass="19897">MGKSGMVGAGVPAKVWNGGRVVLAEKEAVEVELWQRERRRMGQRQSVYTGELEGLRLALSSLLATQPADPPLPVLFSLNNTSALSHSTDLTPSSGQHLRLAIQQAFEKLARTQKDLLVSLSWSPGHVGIEGNEAADVEAKEAVREAEESAREREERKELKAHLKGCKVFVPAMAGLSSGSEDEG</sequence>
<evidence type="ECO:0000313" key="3">
    <source>
        <dbReference type="Proteomes" id="UP000016926"/>
    </source>
</evidence>
<dbReference type="OrthoDB" id="3230070at2759"/>
<proteinExistence type="predicted"/>
<accession>M7XD21</accession>
<dbReference type="HOGENOM" id="CLU_1469002_0_0_1"/>
<dbReference type="EMBL" id="KB722724">
    <property type="protein sequence ID" value="EMS18058.1"/>
    <property type="molecule type" value="Genomic_DNA"/>
</dbReference>
<reference evidence="2 3" key="1">
    <citation type="journal article" date="2012" name="Nat. Commun.">
        <title>A multi-omic map of the lipid-producing yeast Rhodosporidium toruloides.</title>
        <authorList>
            <person name="Zhu Z."/>
            <person name="Zhang S."/>
            <person name="Liu H."/>
            <person name="Shen H."/>
            <person name="Lin X."/>
            <person name="Yang F."/>
            <person name="Zhou Y.J."/>
            <person name="Jin G."/>
            <person name="Ye M."/>
            <person name="Zou H."/>
            <person name="Zou H."/>
            <person name="Zhao Z.K."/>
        </authorList>
    </citation>
    <scope>NUCLEOTIDE SEQUENCE [LARGE SCALE GENOMIC DNA]</scope>
    <source>
        <strain evidence="2 3">NP11</strain>
    </source>
</reference>
<protein>
    <submittedName>
        <fullName evidence="2">Ribonuclease H</fullName>
    </submittedName>
</protein>
<dbReference type="RefSeq" id="XP_016269177.1">
    <property type="nucleotide sequence ID" value="XM_016421583.1"/>
</dbReference>
<dbReference type="GeneID" id="27371941"/>
<dbReference type="CDD" id="cd09276">
    <property type="entry name" value="Rnase_HI_RT_non_LTR"/>
    <property type="match status" value="1"/>
</dbReference>
<dbReference type="InterPro" id="IPR036397">
    <property type="entry name" value="RNaseH_sf"/>
</dbReference>
<name>M7XD21_RHOT1</name>
<feature type="coiled-coil region" evidence="1">
    <location>
        <begin position="132"/>
        <end position="159"/>
    </location>
</feature>
<dbReference type="Proteomes" id="UP000016926">
    <property type="component" value="Unassembled WGS sequence"/>
</dbReference>